<reference evidence="1" key="1">
    <citation type="journal article" date="2014" name="Front. Microbiol.">
        <title>High frequency of phylogenetically diverse reductive dehalogenase-homologous genes in deep subseafloor sedimentary metagenomes.</title>
        <authorList>
            <person name="Kawai M."/>
            <person name="Futagami T."/>
            <person name="Toyoda A."/>
            <person name="Takaki Y."/>
            <person name="Nishi S."/>
            <person name="Hori S."/>
            <person name="Arai W."/>
            <person name="Tsubouchi T."/>
            <person name="Morono Y."/>
            <person name="Uchiyama I."/>
            <person name="Ito T."/>
            <person name="Fujiyama A."/>
            <person name="Inagaki F."/>
            <person name="Takami H."/>
        </authorList>
    </citation>
    <scope>NUCLEOTIDE SEQUENCE</scope>
    <source>
        <strain evidence="1">Expedition CK06-06</strain>
    </source>
</reference>
<feature type="non-terminal residue" evidence="1">
    <location>
        <position position="1"/>
    </location>
</feature>
<gene>
    <name evidence="1" type="ORF">S01H1_55139</name>
</gene>
<sequence length="147" mass="17959">RSHAPRYYSTTLTRCYTTSLPRQYIYYEDCRAHDEPVVYIGRSTPRVVVYDGCYPRAYRTTYTRSDCYTRPLRHSRATVRHYRSGHRVHHYRQRVTSRHHYSRSRPGLALYRHHSGSRYHHGTSYDRCRRWRDRHRGSSIRVRIGRR</sequence>
<organism evidence="1">
    <name type="scientific">marine sediment metagenome</name>
    <dbReference type="NCBI Taxonomy" id="412755"/>
    <lineage>
        <taxon>unclassified sequences</taxon>
        <taxon>metagenomes</taxon>
        <taxon>ecological metagenomes</taxon>
    </lineage>
</organism>
<comment type="caution">
    <text evidence="1">The sequence shown here is derived from an EMBL/GenBank/DDBJ whole genome shotgun (WGS) entry which is preliminary data.</text>
</comment>
<name>X0WED0_9ZZZZ</name>
<dbReference type="EMBL" id="BARS01035825">
    <property type="protein sequence ID" value="GAG22903.1"/>
    <property type="molecule type" value="Genomic_DNA"/>
</dbReference>
<evidence type="ECO:0000313" key="1">
    <source>
        <dbReference type="EMBL" id="GAG22903.1"/>
    </source>
</evidence>
<accession>X0WED0</accession>
<dbReference type="AlphaFoldDB" id="X0WED0"/>
<protein>
    <submittedName>
        <fullName evidence="1">Uncharacterized protein</fullName>
    </submittedName>
</protein>
<proteinExistence type="predicted"/>